<dbReference type="AlphaFoldDB" id="A0A2A2AKV0"/>
<dbReference type="InterPro" id="IPR010292">
    <property type="entry name" value="Uncharacterised_CreA"/>
</dbReference>
<organism evidence="1 2">
    <name type="scientific">Vandammella animalimorsus</name>
    <dbReference type="NCBI Taxonomy" id="2029117"/>
    <lineage>
        <taxon>Bacteria</taxon>
        <taxon>Pseudomonadati</taxon>
        <taxon>Pseudomonadota</taxon>
        <taxon>Betaproteobacteria</taxon>
        <taxon>Burkholderiales</taxon>
        <taxon>Comamonadaceae</taxon>
        <taxon>Vandammella</taxon>
    </lineage>
</organism>
<dbReference type="PANTHER" id="PTHR37952">
    <property type="match status" value="1"/>
</dbReference>
<name>A0A2A2AKV0_9BURK</name>
<evidence type="ECO:0008006" key="3">
    <source>
        <dbReference type="Google" id="ProtNLM"/>
    </source>
</evidence>
<evidence type="ECO:0000313" key="2">
    <source>
        <dbReference type="Proteomes" id="UP000218439"/>
    </source>
</evidence>
<gene>
    <name evidence="1" type="ORF">CK621_14895</name>
</gene>
<sequence>MTLPLPFSAALCPWPPARSAKFKRLRHQALSAWLAWLAWLAACLTWPAGAALAAGPTTIGTVDTAFKLIGRDHDIIVEAYDDPAVQGVTCYVSRARTGGIKGSLGLAEDRSEASISCHQVGPVQFAQPLRQQEQVFSERTSLVFKRLRVVRMVDAPRNTLVYLTYSDRLIDGSPQNSVAAVPVDHATPIPLKQ</sequence>
<proteinExistence type="predicted"/>
<protein>
    <recommendedName>
        <fullName evidence="3">CreA protein</fullName>
    </recommendedName>
</protein>
<evidence type="ECO:0000313" key="1">
    <source>
        <dbReference type="EMBL" id="PAT39200.1"/>
    </source>
</evidence>
<comment type="caution">
    <text evidence="1">The sequence shown here is derived from an EMBL/GenBank/DDBJ whole genome shotgun (WGS) entry which is preliminary data.</text>
</comment>
<dbReference type="PANTHER" id="PTHR37952:SF2">
    <property type="entry name" value="PROTEIN CREA"/>
    <property type="match status" value="1"/>
</dbReference>
<accession>A0A2A2AKV0</accession>
<dbReference type="Pfam" id="PF05981">
    <property type="entry name" value="CreA"/>
    <property type="match status" value="1"/>
</dbReference>
<dbReference type="GO" id="GO:0005829">
    <property type="term" value="C:cytosol"/>
    <property type="evidence" value="ECO:0007669"/>
    <property type="project" value="TreeGrafter"/>
</dbReference>
<dbReference type="Proteomes" id="UP000218439">
    <property type="component" value="Unassembled WGS sequence"/>
</dbReference>
<reference evidence="1 2" key="1">
    <citation type="submission" date="2017-08" db="EMBL/GenBank/DDBJ databases">
        <title>WGS of Clinical strains of the CDC Group NO-1 linked to zoonotic infections in humans.</title>
        <authorList>
            <person name="Bernier A.-M."/>
            <person name="Bernard K."/>
        </authorList>
    </citation>
    <scope>NUCLEOTIDE SEQUENCE [LARGE SCALE GENOMIC DNA]</scope>
    <source>
        <strain evidence="1 2">NML120219</strain>
    </source>
</reference>
<dbReference type="EMBL" id="NSJE01000055">
    <property type="protein sequence ID" value="PAT39200.1"/>
    <property type="molecule type" value="Genomic_DNA"/>
</dbReference>